<evidence type="ECO:0000313" key="1">
    <source>
        <dbReference type="EMBL" id="GMR30559.1"/>
    </source>
</evidence>
<dbReference type="AlphaFoldDB" id="A0AAN5C6B3"/>
<gene>
    <name evidence="1" type="ORF">PMAYCL1PPCAC_00754</name>
</gene>
<protein>
    <submittedName>
        <fullName evidence="1">Uncharacterized protein</fullName>
    </submittedName>
</protein>
<dbReference type="Proteomes" id="UP001328107">
    <property type="component" value="Unassembled WGS sequence"/>
</dbReference>
<sequence>TFILQYTSISPIDMMFYSCLFSIACTLAMCIPFSCFQPEEEVDDTASNCPPMEEIDSDTKVTMLCPEPENDESACPQMQTIDDNTKVPLFDCGGYGSFAPPPIGN</sequence>
<dbReference type="EMBL" id="BTRK01000001">
    <property type="protein sequence ID" value="GMR30559.1"/>
    <property type="molecule type" value="Genomic_DNA"/>
</dbReference>
<name>A0AAN5C6B3_9BILA</name>
<organism evidence="1 2">
    <name type="scientific">Pristionchus mayeri</name>
    <dbReference type="NCBI Taxonomy" id="1317129"/>
    <lineage>
        <taxon>Eukaryota</taxon>
        <taxon>Metazoa</taxon>
        <taxon>Ecdysozoa</taxon>
        <taxon>Nematoda</taxon>
        <taxon>Chromadorea</taxon>
        <taxon>Rhabditida</taxon>
        <taxon>Rhabditina</taxon>
        <taxon>Diplogasteromorpha</taxon>
        <taxon>Diplogasteroidea</taxon>
        <taxon>Neodiplogasteridae</taxon>
        <taxon>Pristionchus</taxon>
    </lineage>
</organism>
<feature type="non-terminal residue" evidence="1">
    <location>
        <position position="1"/>
    </location>
</feature>
<accession>A0AAN5C6B3</accession>
<comment type="caution">
    <text evidence="1">The sequence shown here is derived from an EMBL/GenBank/DDBJ whole genome shotgun (WGS) entry which is preliminary data.</text>
</comment>
<keyword evidence="2" id="KW-1185">Reference proteome</keyword>
<evidence type="ECO:0000313" key="2">
    <source>
        <dbReference type="Proteomes" id="UP001328107"/>
    </source>
</evidence>
<reference evidence="2" key="1">
    <citation type="submission" date="2022-10" db="EMBL/GenBank/DDBJ databases">
        <title>Genome assembly of Pristionchus species.</title>
        <authorList>
            <person name="Yoshida K."/>
            <person name="Sommer R.J."/>
        </authorList>
    </citation>
    <scope>NUCLEOTIDE SEQUENCE [LARGE SCALE GENOMIC DNA]</scope>
    <source>
        <strain evidence="2">RS5460</strain>
    </source>
</reference>
<proteinExistence type="predicted"/>